<evidence type="ECO:0000256" key="1">
    <source>
        <dbReference type="SAM" id="Phobius"/>
    </source>
</evidence>
<name>A0A0A1MPR4_9BACI</name>
<keyword evidence="1" id="KW-1133">Transmembrane helix</keyword>
<organism evidence="2 3">
    <name type="scientific">Oceanobacillus oncorhynchi</name>
    <dbReference type="NCBI Taxonomy" id="545501"/>
    <lineage>
        <taxon>Bacteria</taxon>
        <taxon>Bacillati</taxon>
        <taxon>Bacillota</taxon>
        <taxon>Bacilli</taxon>
        <taxon>Bacillales</taxon>
        <taxon>Bacillaceae</taxon>
        <taxon>Oceanobacillus</taxon>
    </lineage>
</organism>
<keyword evidence="1" id="KW-0472">Membrane</keyword>
<dbReference type="Pfam" id="PF10112">
    <property type="entry name" value="Halogen_Hydrol"/>
    <property type="match status" value="1"/>
</dbReference>
<dbReference type="AlphaFoldDB" id="A0A0A1MPR4"/>
<accession>A0A0A1MPR4</accession>
<reference evidence="2 3" key="1">
    <citation type="submission" date="2014-11" db="EMBL/GenBank/DDBJ databases">
        <authorList>
            <person name="Urmite Genomes Urmite Genomes"/>
        </authorList>
    </citation>
    <scope>NUCLEOTIDE SEQUENCE [LARGE SCALE GENOMIC DNA]</scope>
    <source>
        <strain evidence="2 3">Oc5</strain>
    </source>
</reference>
<proteinExistence type="predicted"/>
<dbReference type="InterPro" id="IPR018770">
    <property type="entry name" value="ChloroindolylP_hydrolase"/>
</dbReference>
<evidence type="ECO:0000313" key="3">
    <source>
        <dbReference type="Proteomes" id="UP000040453"/>
    </source>
</evidence>
<gene>
    <name evidence="2" type="ORF">BN997_00882</name>
</gene>
<feature type="transmembrane region" description="Helical" evidence="1">
    <location>
        <begin position="7"/>
        <end position="28"/>
    </location>
</feature>
<dbReference type="STRING" id="545501.BN997_00882"/>
<dbReference type="OrthoDB" id="2081028at2"/>
<feature type="transmembrane region" description="Helical" evidence="1">
    <location>
        <begin position="34"/>
        <end position="51"/>
    </location>
</feature>
<dbReference type="EMBL" id="CDGG01000001">
    <property type="protein sequence ID" value="CEI81066.1"/>
    <property type="molecule type" value="Genomic_DNA"/>
</dbReference>
<dbReference type="RefSeq" id="WP_042529952.1">
    <property type="nucleotide sequence ID" value="NZ_CDGG01000001.1"/>
</dbReference>
<protein>
    <submittedName>
        <fullName evidence="2">5-bromo-4-chloroindolyl phosphate hydrolysis protein</fullName>
    </submittedName>
</protein>
<keyword evidence="3" id="KW-1185">Reference proteome</keyword>
<keyword evidence="1" id="KW-0812">Transmembrane</keyword>
<dbReference type="Proteomes" id="UP000040453">
    <property type="component" value="Unassembled WGS sequence"/>
</dbReference>
<sequence length="207" mass="24096">MRAIMQFLMQSFVGAVSLTAIWLVSFFIYGQTVLLTSLFSAIGGVLTYAATKQIMDYRFVKSQGLTKKEYKFIDANLKEARGKITRMQKALFKVRSFQHARENLTIVRTAQKIYNNARKEPVRFYQAERFFYNHLDSLVELSERYAYLSSQPSPSIEMQKSLKETRQTLTAFSPTIKKDLQVMLRDDLETLDFELDVAKKTLRRSKK</sequence>
<evidence type="ECO:0000313" key="2">
    <source>
        <dbReference type="EMBL" id="CEI81066.1"/>
    </source>
</evidence>